<comment type="caution">
    <text evidence="2">The sequence shown here is derived from an EMBL/GenBank/DDBJ whole genome shotgun (WGS) entry which is preliminary data.</text>
</comment>
<organism evidence="2 3">
    <name type="scientific">Orbilia javanica</name>
    <dbReference type="NCBI Taxonomy" id="47235"/>
    <lineage>
        <taxon>Eukaryota</taxon>
        <taxon>Fungi</taxon>
        <taxon>Dikarya</taxon>
        <taxon>Ascomycota</taxon>
        <taxon>Pezizomycotina</taxon>
        <taxon>Orbiliomycetes</taxon>
        <taxon>Orbiliales</taxon>
        <taxon>Orbiliaceae</taxon>
        <taxon>Orbilia</taxon>
    </lineage>
</organism>
<reference evidence="2 3" key="1">
    <citation type="submission" date="2019-10" db="EMBL/GenBank/DDBJ databases">
        <authorList>
            <person name="Palmer J.M."/>
        </authorList>
    </citation>
    <scope>NUCLEOTIDE SEQUENCE [LARGE SCALE GENOMIC DNA]</scope>
    <source>
        <strain evidence="2 3">TWF718</strain>
    </source>
</reference>
<protein>
    <submittedName>
        <fullName evidence="2">Uncharacterized protein</fullName>
    </submittedName>
</protein>
<name>A0AAN8RH88_9PEZI</name>
<accession>A0AAN8RH88</accession>
<evidence type="ECO:0000313" key="2">
    <source>
        <dbReference type="EMBL" id="KAK6357254.1"/>
    </source>
</evidence>
<dbReference type="Proteomes" id="UP001313282">
    <property type="component" value="Unassembled WGS sequence"/>
</dbReference>
<gene>
    <name evidence="2" type="ORF">TWF718_001574</name>
</gene>
<keyword evidence="3" id="KW-1185">Reference proteome</keyword>
<sequence>MASRDETGSPTPGTVKNDPTSTANTQVIIMTAAMEYIDLERIISHVDKVWENLYEVWHGGVCNIKLSCVDILFFTERTQVPIPSPSVEQNEGMFENRTMRTGSMTLSPFDLLGTHNRAAGASIMVGVGRWDEESQTAQQ</sequence>
<evidence type="ECO:0000313" key="3">
    <source>
        <dbReference type="Proteomes" id="UP001313282"/>
    </source>
</evidence>
<dbReference type="AlphaFoldDB" id="A0AAN8RH88"/>
<proteinExistence type="predicted"/>
<evidence type="ECO:0000256" key="1">
    <source>
        <dbReference type="SAM" id="MobiDB-lite"/>
    </source>
</evidence>
<feature type="region of interest" description="Disordered" evidence="1">
    <location>
        <begin position="1"/>
        <end position="21"/>
    </location>
</feature>
<dbReference type="EMBL" id="JAVHNR010000001">
    <property type="protein sequence ID" value="KAK6357254.1"/>
    <property type="molecule type" value="Genomic_DNA"/>
</dbReference>
<feature type="compositionally biased region" description="Polar residues" evidence="1">
    <location>
        <begin position="8"/>
        <end position="21"/>
    </location>
</feature>